<evidence type="ECO:0000256" key="1">
    <source>
        <dbReference type="SAM" id="MobiDB-lite"/>
    </source>
</evidence>
<evidence type="ECO:0000313" key="3">
    <source>
        <dbReference type="Proteomes" id="UP001231924"/>
    </source>
</evidence>
<accession>A0ABT7MG09</accession>
<proteinExistence type="predicted"/>
<organism evidence="2 3">
    <name type="scientific">Actinomycetospora termitidis</name>
    <dbReference type="NCBI Taxonomy" id="3053470"/>
    <lineage>
        <taxon>Bacteria</taxon>
        <taxon>Bacillati</taxon>
        <taxon>Actinomycetota</taxon>
        <taxon>Actinomycetes</taxon>
        <taxon>Pseudonocardiales</taxon>
        <taxon>Pseudonocardiaceae</taxon>
        <taxon>Actinomycetospora</taxon>
    </lineage>
</organism>
<feature type="region of interest" description="Disordered" evidence="1">
    <location>
        <begin position="26"/>
        <end position="56"/>
    </location>
</feature>
<dbReference type="EMBL" id="JASVWF010000007">
    <property type="protein sequence ID" value="MDL5159610.1"/>
    <property type="molecule type" value="Genomic_DNA"/>
</dbReference>
<gene>
    <name evidence="2" type="ORF">QRT03_26825</name>
</gene>
<dbReference type="Proteomes" id="UP001231924">
    <property type="component" value="Unassembled WGS sequence"/>
</dbReference>
<comment type="caution">
    <text evidence="2">The sequence shown here is derived from an EMBL/GenBank/DDBJ whole genome shotgun (WGS) entry which is preliminary data.</text>
</comment>
<name>A0ABT7MG09_9PSEU</name>
<reference evidence="2 3" key="1">
    <citation type="submission" date="2023-06" db="EMBL/GenBank/DDBJ databases">
        <title>Actinomycetospora Odt1-22.</title>
        <authorList>
            <person name="Supong K."/>
        </authorList>
    </citation>
    <scope>NUCLEOTIDE SEQUENCE [LARGE SCALE GENOMIC DNA]</scope>
    <source>
        <strain evidence="2 3">Odt1-22</strain>
    </source>
</reference>
<protein>
    <submittedName>
        <fullName evidence="2">Uncharacterized protein</fullName>
    </submittedName>
</protein>
<sequence length="56" mass="5738">MNEPTPTTPPGSPEALRQGCDCSVLLQPDQPGADPAFVNPLCPLHGGQPGDRADTA</sequence>
<dbReference type="RefSeq" id="WP_286056206.1">
    <property type="nucleotide sequence ID" value="NZ_JASVWF010000007.1"/>
</dbReference>
<evidence type="ECO:0000313" key="2">
    <source>
        <dbReference type="EMBL" id="MDL5159610.1"/>
    </source>
</evidence>
<keyword evidence="3" id="KW-1185">Reference proteome</keyword>